<evidence type="ECO:0000313" key="2">
    <source>
        <dbReference type="EMBL" id="KAF2904269.1"/>
    </source>
</evidence>
<accession>A0A8K0DEF9</accession>
<name>A0A8K0DEF9_IGNLU</name>
<gene>
    <name evidence="2" type="ORF">ILUMI_01908</name>
</gene>
<feature type="region of interest" description="Disordered" evidence="1">
    <location>
        <begin position="1"/>
        <end position="26"/>
    </location>
</feature>
<keyword evidence="3" id="KW-1185">Reference proteome</keyword>
<evidence type="ECO:0000313" key="3">
    <source>
        <dbReference type="Proteomes" id="UP000801492"/>
    </source>
</evidence>
<sequence>MENASDTRNSRNLNHQLQENLENNTLQKYKRNNDLRELYCNQPILKVSSPNAEQSLQVQFNEQESYNSTKRPEPVCVLELESDYDIPSLDCPVHDSCVINDDLAISNTFLPINQQHNCKKGTVSSPTDFTKFISEKQINEIFKVHYSKDQLPLEDLDVSKEETSSSSLQKRCYTLHSTYSSQKLFYYFPSYPPQTDVSPDVVYHDSPEQHSHSAPSKDDNNSNLNEPMASSTRTCNSQSSIRDIPKNNLRQKSEDSADYYYNYVLAYRNTKTSASTISYLEQNLRKSGLKVVLVSGK</sequence>
<protein>
    <submittedName>
        <fullName evidence="2">Uncharacterized protein</fullName>
    </submittedName>
</protein>
<feature type="compositionally biased region" description="Low complexity" evidence="1">
    <location>
        <begin position="12"/>
        <end position="26"/>
    </location>
</feature>
<reference evidence="2" key="1">
    <citation type="submission" date="2019-08" db="EMBL/GenBank/DDBJ databases">
        <title>The genome of the North American firefly Photinus pyralis.</title>
        <authorList>
            <consortium name="Photinus pyralis genome working group"/>
            <person name="Fallon T.R."/>
            <person name="Sander Lower S.E."/>
            <person name="Weng J.-K."/>
        </authorList>
    </citation>
    <scope>NUCLEOTIDE SEQUENCE</scope>
    <source>
        <strain evidence="2">TRF0915ILg1</strain>
        <tissue evidence="2">Whole body</tissue>
    </source>
</reference>
<dbReference type="EMBL" id="VTPC01000805">
    <property type="protein sequence ID" value="KAF2904269.1"/>
    <property type="molecule type" value="Genomic_DNA"/>
</dbReference>
<organism evidence="2 3">
    <name type="scientific">Ignelater luminosus</name>
    <name type="common">Cucubano</name>
    <name type="synonym">Pyrophorus luminosus</name>
    <dbReference type="NCBI Taxonomy" id="2038154"/>
    <lineage>
        <taxon>Eukaryota</taxon>
        <taxon>Metazoa</taxon>
        <taxon>Ecdysozoa</taxon>
        <taxon>Arthropoda</taxon>
        <taxon>Hexapoda</taxon>
        <taxon>Insecta</taxon>
        <taxon>Pterygota</taxon>
        <taxon>Neoptera</taxon>
        <taxon>Endopterygota</taxon>
        <taxon>Coleoptera</taxon>
        <taxon>Polyphaga</taxon>
        <taxon>Elateriformia</taxon>
        <taxon>Elateroidea</taxon>
        <taxon>Elateridae</taxon>
        <taxon>Agrypninae</taxon>
        <taxon>Pyrophorini</taxon>
        <taxon>Ignelater</taxon>
    </lineage>
</organism>
<feature type="compositionally biased region" description="Basic and acidic residues" evidence="1">
    <location>
        <begin position="202"/>
        <end position="220"/>
    </location>
</feature>
<feature type="compositionally biased region" description="Polar residues" evidence="1">
    <location>
        <begin position="1"/>
        <end position="11"/>
    </location>
</feature>
<feature type="region of interest" description="Disordered" evidence="1">
    <location>
        <begin position="198"/>
        <end position="249"/>
    </location>
</feature>
<feature type="non-terminal residue" evidence="2">
    <location>
        <position position="297"/>
    </location>
</feature>
<feature type="compositionally biased region" description="Polar residues" evidence="1">
    <location>
        <begin position="221"/>
        <end position="241"/>
    </location>
</feature>
<dbReference type="Proteomes" id="UP000801492">
    <property type="component" value="Unassembled WGS sequence"/>
</dbReference>
<proteinExistence type="predicted"/>
<comment type="caution">
    <text evidence="2">The sequence shown here is derived from an EMBL/GenBank/DDBJ whole genome shotgun (WGS) entry which is preliminary data.</text>
</comment>
<evidence type="ECO:0000256" key="1">
    <source>
        <dbReference type="SAM" id="MobiDB-lite"/>
    </source>
</evidence>
<dbReference type="AlphaFoldDB" id="A0A8K0DEF9"/>